<sequence length="49" mass="5558">MSGSGEKERETIRPQFNPAIMIDFQGAKITSDTGFLLLWEIDERFGILV</sequence>
<comment type="caution">
    <text evidence="1">The sequence shown here is derived from an EMBL/GenBank/DDBJ whole genome shotgun (WGS) entry which is preliminary data.</text>
</comment>
<dbReference type="EMBL" id="JACRDE010000631">
    <property type="protein sequence ID" value="MBI5252633.1"/>
    <property type="molecule type" value="Genomic_DNA"/>
</dbReference>
<dbReference type="Proteomes" id="UP000807825">
    <property type="component" value="Unassembled WGS sequence"/>
</dbReference>
<evidence type="ECO:0000313" key="1">
    <source>
        <dbReference type="EMBL" id="MBI5252633.1"/>
    </source>
</evidence>
<gene>
    <name evidence="1" type="ORF">HY912_24315</name>
</gene>
<dbReference type="AlphaFoldDB" id="A0A9D6V8E3"/>
<accession>A0A9D6V8E3</accession>
<reference evidence="1" key="1">
    <citation type="submission" date="2020-07" db="EMBL/GenBank/DDBJ databases">
        <title>Huge and variable diversity of episymbiotic CPR bacteria and DPANN archaea in groundwater ecosystems.</title>
        <authorList>
            <person name="He C.Y."/>
            <person name="Keren R."/>
            <person name="Whittaker M."/>
            <person name="Farag I.F."/>
            <person name="Doudna J."/>
            <person name="Cate J.H.D."/>
            <person name="Banfield J.F."/>
        </authorList>
    </citation>
    <scope>NUCLEOTIDE SEQUENCE</scope>
    <source>
        <strain evidence="1">NC_groundwater_1664_Pr3_B-0.1um_52_9</strain>
    </source>
</reference>
<proteinExistence type="predicted"/>
<protein>
    <recommendedName>
        <fullName evidence="3">Transposase DDE domain-containing protein</fullName>
    </recommendedName>
</protein>
<evidence type="ECO:0008006" key="3">
    <source>
        <dbReference type="Google" id="ProtNLM"/>
    </source>
</evidence>
<evidence type="ECO:0000313" key="2">
    <source>
        <dbReference type="Proteomes" id="UP000807825"/>
    </source>
</evidence>
<organism evidence="1 2">
    <name type="scientific">Desulfomonile tiedjei</name>
    <dbReference type="NCBI Taxonomy" id="2358"/>
    <lineage>
        <taxon>Bacteria</taxon>
        <taxon>Pseudomonadati</taxon>
        <taxon>Thermodesulfobacteriota</taxon>
        <taxon>Desulfomonilia</taxon>
        <taxon>Desulfomonilales</taxon>
        <taxon>Desulfomonilaceae</taxon>
        <taxon>Desulfomonile</taxon>
    </lineage>
</organism>
<name>A0A9D6V8E3_9BACT</name>